<proteinExistence type="predicted"/>
<dbReference type="Proteomes" id="UP000499080">
    <property type="component" value="Unassembled WGS sequence"/>
</dbReference>
<name>A0A4Y2N0Q7_ARAVE</name>
<feature type="non-terminal residue" evidence="1">
    <location>
        <position position="59"/>
    </location>
</feature>
<protein>
    <submittedName>
        <fullName evidence="1">Uncharacterized protein</fullName>
    </submittedName>
</protein>
<evidence type="ECO:0000313" key="1">
    <source>
        <dbReference type="EMBL" id="GBN32170.1"/>
    </source>
</evidence>
<dbReference type="AlphaFoldDB" id="A0A4Y2N0Q7"/>
<evidence type="ECO:0000313" key="2">
    <source>
        <dbReference type="Proteomes" id="UP000499080"/>
    </source>
</evidence>
<organism evidence="1 2">
    <name type="scientific">Araneus ventricosus</name>
    <name type="common">Orbweaver spider</name>
    <name type="synonym">Epeira ventricosa</name>
    <dbReference type="NCBI Taxonomy" id="182803"/>
    <lineage>
        <taxon>Eukaryota</taxon>
        <taxon>Metazoa</taxon>
        <taxon>Ecdysozoa</taxon>
        <taxon>Arthropoda</taxon>
        <taxon>Chelicerata</taxon>
        <taxon>Arachnida</taxon>
        <taxon>Araneae</taxon>
        <taxon>Araneomorphae</taxon>
        <taxon>Entelegynae</taxon>
        <taxon>Araneoidea</taxon>
        <taxon>Araneidae</taxon>
        <taxon>Araneus</taxon>
    </lineage>
</organism>
<sequence>MLFCQLWARTTQMVKEEPLFALLEGPSFLPEQETRSSKKRRRPFFSLSLCKAYTTRTAI</sequence>
<reference evidence="1 2" key="1">
    <citation type="journal article" date="2019" name="Sci. Rep.">
        <title>Orb-weaving spider Araneus ventricosus genome elucidates the spidroin gene catalogue.</title>
        <authorList>
            <person name="Kono N."/>
            <person name="Nakamura H."/>
            <person name="Ohtoshi R."/>
            <person name="Moran D.A.P."/>
            <person name="Shinohara A."/>
            <person name="Yoshida Y."/>
            <person name="Fujiwara M."/>
            <person name="Mori M."/>
            <person name="Tomita M."/>
            <person name="Arakawa K."/>
        </authorList>
    </citation>
    <scope>NUCLEOTIDE SEQUENCE [LARGE SCALE GENOMIC DNA]</scope>
</reference>
<dbReference type="EMBL" id="BGPR01125440">
    <property type="protein sequence ID" value="GBN32170.1"/>
    <property type="molecule type" value="Genomic_DNA"/>
</dbReference>
<keyword evidence="2" id="KW-1185">Reference proteome</keyword>
<comment type="caution">
    <text evidence="1">The sequence shown here is derived from an EMBL/GenBank/DDBJ whole genome shotgun (WGS) entry which is preliminary data.</text>
</comment>
<accession>A0A4Y2N0Q7</accession>
<gene>
    <name evidence="1" type="ORF">AVEN_137427_1</name>
</gene>